<gene>
    <name evidence="17" type="ORF">SAMN06295945_0317</name>
</gene>
<evidence type="ECO:0000256" key="13">
    <source>
        <dbReference type="ARBA" id="ARBA00047880"/>
    </source>
</evidence>
<dbReference type="NCBIfam" id="NF004159">
    <property type="entry name" value="PRK05627.1-2"/>
    <property type="match status" value="1"/>
</dbReference>
<keyword evidence="6 15" id="KW-0808">Transferase</keyword>
<keyword evidence="4 15" id="KW-0285">Flavoprotein</keyword>
<dbReference type="NCBIfam" id="NF004163">
    <property type="entry name" value="PRK05627.1-6"/>
    <property type="match status" value="1"/>
</dbReference>
<comment type="similarity">
    <text evidence="15">Belongs to the ribF family.</text>
</comment>
<evidence type="ECO:0000256" key="1">
    <source>
        <dbReference type="ARBA" id="ARBA00002121"/>
    </source>
</evidence>
<dbReference type="Pfam" id="PF06574">
    <property type="entry name" value="FAD_syn"/>
    <property type="match status" value="1"/>
</dbReference>
<dbReference type="EMBL" id="OANS01000001">
    <property type="protein sequence ID" value="SNX27998.1"/>
    <property type="molecule type" value="Genomic_DNA"/>
</dbReference>
<dbReference type="InterPro" id="IPR015864">
    <property type="entry name" value="FAD_synthase"/>
</dbReference>
<dbReference type="NCBIfam" id="NF004162">
    <property type="entry name" value="PRK05627.1-5"/>
    <property type="match status" value="1"/>
</dbReference>
<keyword evidence="7 15" id="KW-0548">Nucleotidyltransferase</keyword>
<dbReference type="GO" id="GO:0003919">
    <property type="term" value="F:FMN adenylyltransferase activity"/>
    <property type="evidence" value="ECO:0007669"/>
    <property type="project" value="UniProtKB-UniRule"/>
</dbReference>
<evidence type="ECO:0000256" key="5">
    <source>
        <dbReference type="ARBA" id="ARBA00022643"/>
    </source>
</evidence>
<dbReference type="OrthoDB" id="9803667at2"/>
<dbReference type="UniPathway" id="UPA00276">
    <property type="reaction ID" value="UER00406"/>
</dbReference>
<evidence type="ECO:0000256" key="12">
    <source>
        <dbReference type="ARBA" id="ARBA00023268"/>
    </source>
</evidence>
<evidence type="ECO:0000256" key="8">
    <source>
        <dbReference type="ARBA" id="ARBA00022741"/>
    </source>
</evidence>
<dbReference type="SUPFAM" id="SSF82114">
    <property type="entry name" value="Riboflavin kinase-like"/>
    <property type="match status" value="1"/>
</dbReference>
<comment type="function">
    <text evidence="1">Catalyzes the phosphorylation of riboflavin to FMN followed by the adenylation of FMN to FAD.</text>
</comment>
<keyword evidence="12" id="KW-0511">Multifunctional enzyme</keyword>
<comment type="pathway">
    <text evidence="2 15">Cofactor biosynthesis; FAD biosynthesis; FAD from FMN: step 1/1.</text>
</comment>
<evidence type="ECO:0000256" key="10">
    <source>
        <dbReference type="ARBA" id="ARBA00022827"/>
    </source>
</evidence>
<evidence type="ECO:0000313" key="18">
    <source>
        <dbReference type="Proteomes" id="UP000218069"/>
    </source>
</evidence>
<dbReference type="CDD" id="cd02064">
    <property type="entry name" value="FAD_synthetase_N"/>
    <property type="match status" value="1"/>
</dbReference>
<dbReference type="EC" id="2.7.1.26" evidence="15"/>
<keyword evidence="11 15" id="KW-0067">ATP-binding</keyword>
<dbReference type="PIRSF" id="PIRSF004491">
    <property type="entry name" value="FAD_Synth"/>
    <property type="match status" value="1"/>
</dbReference>
<protein>
    <recommendedName>
        <fullName evidence="15">Riboflavin biosynthesis protein</fullName>
    </recommendedName>
    <domain>
        <recommendedName>
            <fullName evidence="15">Riboflavin kinase</fullName>
            <ecNumber evidence="15">2.7.1.26</ecNumber>
        </recommendedName>
        <alternativeName>
            <fullName evidence="15">Flavokinase</fullName>
        </alternativeName>
    </domain>
    <domain>
        <recommendedName>
            <fullName evidence="15">FMN adenylyltransferase</fullName>
            <ecNumber evidence="15">2.7.7.2</ecNumber>
        </recommendedName>
        <alternativeName>
            <fullName evidence="15">FAD pyrophosphorylase</fullName>
        </alternativeName>
        <alternativeName>
            <fullName evidence="15">FAD synthase</fullName>
        </alternativeName>
    </domain>
</protein>
<dbReference type="Pfam" id="PF01687">
    <property type="entry name" value="Flavokinase"/>
    <property type="match status" value="1"/>
</dbReference>
<dbReference type="GO" id="GO:0005524">
    <property type="term" value="F:ATP binding"/>
    <property type="evidence" value="ECO:0007669"/>
    <property type="project" value="UniProtKB-UniRule"/>
</dbReference>
<dbReference type="SMART" id="SM00904">
    <property type="entry name" value="Flavokinase"/>
    <property type="match status" value="1"/>
</dbReference>
<dbReference type="GO" id="GO:0009398">
    <property type="term" value="P:FMN biosynthetic process"/>
    <property type="evidence" value="ECO:0007669"/>
    <property type="project" value="UniProtKB-UniRule"/>
</dbReference>
<dbReference type="Gene3D" id="3.40.50.620">
    <property type="entry name" value="HUPs"/>
    <property type="match status" value="1"/>
</dbReference>
<evidence type="ECO:0000256" key="3">
    <source>
        <dbReference type="ARBA" id="ARBA00005201"/>
    </source>
</evidence>
<dbReference type="GO" id="GO:0008531">
    <property type="term" value="F:riboflavin kinase activity"/>
    <property type="evidence" value="ECO:0007669"/>
    <property type="project" value="UniProtKB-UniRule"/>
</dbReference>
<reference evidence="18" key="1">
    <citation type="submission" date="2017-08" db="EMBL/GenBank/DDBJ databases">
        <authorList>
            <person name="Varghese N."/>
            <person name="Submissions S."/>
        </authorList>
    </citation>
    <scope>NUCLEOTIDE SEQUENCE [LARGE SCALE GENOMIC DNA]</scope>
    <source>
        <strain evidence="18">AP-Melu-1000-B4</strain>
    </source>
</reference>
<sequence length="316" mass="34771">MNVFRGSTQFSVRPACALSIGNFDGVHRGHRTLLKQLQSGAQERGLESCVLTFEPHPKEFFSAEQAPPRILNLRDKLAAFAKVGIDRVVVEHFNSAFARLSADEFVSEILVKQLNAKWVLIGDDFCYGAKRVGNFASLKAAGEQYGFEVSSIDTVLEDGERISSSALRDALANGNMELVTKLLGRPYGISGHVIHGQKLGRQLGFPTLNLAVANHLHHRKPATSGIFTAQVIGLSENPLPAVASLGVRPTVEDQGRVLLETHLFDFNQEVYGKIITVELLEKIRDEAKYADLDTLTQAIASDAAHARNYFKKKEYV</sequence>
<dbReference type="AlphaFoldDB" id="A0A240DXS3"/>
<dbReference type="InterPro" id="IPR014729">
    <property type="entry name" value="Rossmann-like_a/b/a_fold"/>
</dbReference>
<comment type="catalytic activity">
    <reaction evidence="14 15">
        <text>FMN + ATP + H(+) = FAD + diphosphate</text>
        <dbReference type="Rhea" id="RHEA:17237"/>
        <dbReference type="ChEBI" id="CHEBI:15378"/>
        <dbReference type="ChEBI" id="CHEBI:30616"/>
        <dbReference type="ChEBI" id="CHEBI:33019"/>
        <dbReference type="ChEBI" id="CHEBI:57692"/>
        <dbReference type="ChEBI" id="CHEBI:58210"/>
        <dbReference type="EC" id="2.7.7.2"/>
    </reaction>
</comment>
<organism evidence="17 18">
    <name type="scientific">Polynucleobacter meluiroseus</name>
    <dbReference type="NCBI Taxonomy" id="1938814"/>
    <lineage>
        <taxon>Bacteria</taxon>
        <taxon>Pseudomonadati</taxon>
        <taxon>Pseudomonadota</taxon>
        <taxon>Betaproteobacteria</taxon>
        <taxon>Burkholderiales</taxon>
        <taxon>Burkholderiaceae</taxon>
        <taxon>Polynucleobacter</taxon>
    </lineage>
</organism>
<dbReference type="InterPro" id="IPR002606">
    <property type="entry name" value="Riboflavin_kinase_bac"/>
</dbReference>
<keyword evidence="18" id="KW-1185">Reference proteome</keyword>
<dbReference type="InterPro" id="IPR023465">
    <property type="entry name" value="Riboflavin_kinase_dom_sf"/>
</dbReference>
<keyword evidence="8 15" id="KW-0547">Nucleotide-binding</keyword>
<feature type="domain" description="Riboflavin kinase" evidence="16">
    <location>
        <begin position="182"/>
        <end position="311"/>
    </location>
</feature>
<dbReference type="InterPro" id="IPR015865">
    <property type="entry name" value="Riboflavin_kinase_bac/euk"/>
</dbReference>
<dbReference type="PANTHER" id="PTHR22749">
    <property type="entry name" value="RIBOFLAVIN KINASE/FMN ADENYLYLTRANSFERASE"/>
    <property type="match status" value="1"/>
</dbReference>
<dbReference type="NCBIfam" id="NF004160">
    <property type="entry name" value="PRK05627.1-3"/>
    <property type="match status" value="1"/>
</dbReference>
<dbReference type="NCBIfam" id="TIGR00083">
    <property type="entry name" value="ribF"/>
    <property type="match status" value="1"/>
</dbReference>
<comment type="pathway">
    <text evidence="3 15">Cofactor biosynthesis; FMN biosynthesis; FMN from riboflavin (ATP route): step 1/1.</text>
</comment>
<comment type="catalytic activity">
    <reaction evidence="13 15">
        <text>riboflavin + ATP = FMN + ADP + H(+)</text>
        <dbReference type="Rhea" id="RHEA:14357"/>
        <dbReference type="ChEBI" id="CHEBI:15378"/>
        <dbReference type="ChEBI" id="CHEBI:30616"/>
        <dbReference type="ChEBI" id="CHEBI:57986"/>
        <dbReference type="ChEBI" id="CHEBI:58210"/>
        <dbReference type="ChEBI" id="CHEBI:456216"/>
        <dbReference type="EC" id="2.7.1.26"/>
    </reaction>
</comment>
<evidence type="ECO:0000256" key="11">
    <source>
        <dbReference type="ARBA" id="ARBA00022840"/>
    </source>
</evidence>
<keyword evidence="5 15" id="KW-0288">FMN</keyword>
<evidence type="ECO:0000259" key="16">
    <source>
        <dbReference type="SMART" id="SM00904"/>
    </source>
</evidence>
<keyword evidence="10 15" id="KW-0274">FAD</keyword>
<dbReference type="EC" id="2.7.7.2" evidence="15"/>
<evidence type="ECO:0000256" key="4">
    <source>
        <dbReference type="ARBA" id="ARBA00022630"/>
    </source>
</evidence>
<dbReference type="RefSeq" id="WP_096672100.1">
    <property type="nucleotide sequence ID" value="NZ_OANS01000001.1"/>
</dbReference>
<dbReference type="SUPFAM" id="SSF52374">
    <property type="entry name" value="Nucleotidylyl transferase"/>
    <property type="match status" value="1"/>
</dbReference>
<dbReference type="PANTHER" id="PTHR22749:SF6">
    <property type="entry name" value="RIBOFLAVIN KINASE"/>
    <property type="match status" value="1"/>
</dbReference>
<dbReference type="GO" id="GO:0009231">
    <property type="term" value="P:riboflavin biosynthetic process"/>
    <property type="evidence" value="ECO:0007669"/>
    <property type="project" value="InterPro"/>
</dbReference>
<evidence type="ECO:0000256" key="7">
    <source>
        <dbReference type="ARBA" id="ARBA00022695"/>
    </source>
</evidence>
<accession>A0A240DXS3</accession>
<dbReference type="InterPro" id="IPR023468">
    <property type="entry name" value="Riboflavin_kinase"/>
</dbReference>
<evidence type="ECO:0000256" key="9">
    <source>
        <dbReference type="ARBA" id="ARBA00022777"/>
    </source>
</evidence>
<evidence type="ECO:0000256" key="15">
    <source>
        <dbReference type="PIRNR" id="PIRNR004491"/>
    </source>
</evidence>
<dbReference type="UniPathway" id="UPA00277">
    <property type="reaction ID" value="UER00407"/>
</dbReference>
<evidence type="ECO:0000256" key="6">
    <source>
        <dbReference type="ARBA" id="ARBA00022679"/>
    </source>
</evidence>
<evidence type="ECO:0000313" key="17">
    <source>
        <dbReference type="EMBL" id="SNX27998.1"/>
    </source>
</evidence>
<name>A0A240DXS3_9BURK</name>
<keyword evidence="9 15" id="KW-0418">Kinase</keyword>
<dbReference type="Proteomes" id="UP000218069">
    <property type="component" value="Unassembled WGS sequence"/>
</dbReference>
<evidence type="ECO:0000256" key="2">
    <source>
        <dbReference type="ARBA" id="ARBA00004726"/>
    </source>
</evidence>
<evidence type="ECO:0000256" key="14">
    <source>
        <dbReference type="ARBA" id="ARBA00049494"/>
    </source>
</evidence>
<dbReference type="Gene3D" id="2.40.30.30">
    <property type="entry name" value="Riboflavin kinase-like"/>
    <property type="match status" value="1"/>
</dbReference>
<proteinExistence type="inferred from homology"/>
<dbReference type="GO" id="GO:0006747">
    <property type="term" value="P:FAD biosynthetic process"/>
    <property type="evidence" value="ECO:0007669"/>
    <property type="project" value="UniProtKB-UniRule"/>
</dbReference>
<dbReference type="FunFam" id="3.40.50.620:FF:000021">
    <property type="entry name" value="Riboflavin biosynthesis protein"/>
    <property type="match status" value="1"/>
</dbReference>